<evidence type="ECO:0000313" key="3">
    <source>
        <dbReference type="EMBL" id="RZT00961.1"/>
    </source>
</evidence>
<dbReference type="Proteomes" id="UP000292927">
    <property type="component" value="Unassembled WGS sequence"/>
</dbReference>
<dbReference type="PIRSF" id="PIRSF015034">
    <property type="entry name" value="YacH"/>
    <property type="match status" value="1"/>
</dbReference>
<keyword evidence="3" id="KW-0808">Transferase</keyword>
<dbReference type="SUPFAM" id="SSF46600">
    <property type="entry name" value="C-terminal UvrC-binding domain of UvrB"/>
    <property type="match status" value="1"/>
</dbReference>
<organism evidence="3 4">
    <name type="scientific">Cuneatibacter caecimuris</name>
    <dbReference type="NCBI Taxonomy" id="1796618"/>
    <lineage>
        <taxon>Bacteria</taxon>
        <taxon>Bacillati</taxon>
        <taxon>Bacillota</taxon>
        <taxon>Clostridia</taxon>
        <taxon>Lachnospirales</taxon>
        <taxon>Lachnospiraceae</taxon>
        <taxon>Cuneatibacter</taxon>
    </lineage>
</organism>
<dbReference type="InterPro" id="IPR001943">
    <property type="entry name" value="UVR_dom"/>
</dbReference>
<dbReference type="GO" id="GO:0005507">
    <property type="term" value="F:copper ion binding"/>
    <property type="evidence" value="ECO:0007669"/>
    <property type="project" value="TreeGrafter"/>
</dbReference>
<dbReference type="PANTHER" id="PTHR38430:SF1">
    <property type="entry name" value="PROTEIN-ARGININE KINASE ACTIVATOR PROTEIN"/>
    <property type="match status" value="1"/>
</dbReference>
<dbReference type="GO" id="GO:0016301">
    <property type="term" value="F:kinase activity"/>
    <property type="evidence" value="ECO:0007669"/>
    <property type="project" value="UniProtKB-KW"/>
</dbReference>
<dbReference type="PANTHER" id="PTHR38430">
    <property type="entry name" value="PROTEIN-ARGININE KINASE ACTIVATOR PROTEIN"/>
    <property type="match status" value="1"/>
</dbReference>
<comment type="caution">
    <text evidence="3">The sequence shown here is derived from an EMBL/GenBank/DDBJ whole genome shotgun (WGS) entry which is preliminary data.</text>
</comment>
<accession>A0A4Q7PJT5</accession>
<dbReference type="GO" id="GO:0050897">
    <property type="term" value="F:cobalt ion binding"/>
    <property type="evidence" value="ECO:0007669"/>
    <property type="project" value="TreeGrafter"/>
</dbReference>
<dbReference type="GO" id="GO:1990169">
    <property type="term" value="P:stress response to copper ion"/>
    <property type="evidence" value="ECO:0007669"/>
    <property type="project" value="TreeGrafter"/>
</dbReference>
<dbReference type="InterPro" id="IPR025542">
    <property type="entry name" value="YacH"/>
</dbReference>
<dbReference type="OrthoDB" id="9788704at2"/>
<evidence type="ECO:0000259" key="2">
    <source>
        <dbReference type="PROSITE" id="PS50151"/>
    </source>
</evidence>
<name>A0A4Q7PJT5_9FIRM</name>
<feature type="region of interest" description="Disordered" evidence="1">
    <location>
        <begin position="117"/>
        <end position="142"/>
    </location>
</feature>
<evidence type="ECO:0000256" key="1">
    <source>
        <dbReference type="SAM" id="MobiDB-lite"/>
    </source>
</evidence>
<dbReference type="AlphaFoldDB" id="A0A4Q7PJT5"/>
<dbReference type="EMBL" id="SGXF01000002">
    <property type="protein sequence ID" value="RZT00961.1"/>
    <property type="molecule type" value="Genomic_DNA"/>
</dbReference>
<evidence type="ECO:0000313" key="4">
    <source>
        <dbReference type="Proteomes" id="UP000292927"/>
    </source>
</evidence>
<gene>
    <name evidence="3" type="ORF">EV209_1398</name>
</gene>
<protein>
    <submittedName>
        <fullName evidence="3">Protein arginine kinase activator</fullName>
    </submittedName>
</protein>
<keyword evidence="3" id="KW-0418">Kinase</keyword>
<dbReference type="RefSeq" id="WP_130434442.1">
    <property type="nucleotide sequence ID" value="NZ_SGXF01000002.1"/>
</dbReference>
<dbReference type="GO" id="GO:0008270">
    <property type="term" value="F:zinc ion binding"/>
    <property type="evidence" value="ECO:0007669"/>
    <property type="project" value="TreeGrafter"/>
</dbReference>
<reference evidence="3 4" key="1">
    <citation type="submission" date="2019-02" db="EMBL/GenBank/DDBJ databases">
        <title>Genomic Encyclopedia of Type Strains, Phase IV (KMG-IV): sequencing the most valuable type-strain genomes for metagenomic binning, comparative biology and taxonomic classification.</title>
        <authorList>
            <person name="Goeker M."/>
        </authorList>
    </citation>
    <scope>NUCLEOTIDE SEQUENCE [LARGE SCALE GENOMIC DNA]</scope>
    <source>
        <strain evidence="3 4">DSM 29486</strain>
    </source>
</reference>
<proteinExistence type="predicted"/>
<dbReference type="Pfam" id="PF02151">
    <property type="entry name" value="UVR"/>
    <property type="match status" value="1"/>
</dbReference>
<feature type="domain" description="UVR" evidence="2">
    <location>
        <begin position="144"/>
        <end position="179"/>
    </location>
</feature>
<dbReference type="InterPro" id="IPR036876">
    <property type="entry name" value="UVR_dom_sf"/>
</dbReference>
<dbReference type="GO" id="GO:0046870">
    <property type="term" value="F:cadmium ion binding"/>
    <property type="evidence" value="ECO:0007669"/>
    <property type="project" value="TreeGrafter"/>
</dbReference>
<sequence length="187" mass="20490">MLCERCGKREATIVLTEVAGGIKTEHKLCSQCASELELGQLFESEFPFGKLLSGILGLTGSAEGQTEEAMEQVVCPTCGTSYGEFVRGSQFGCADCYNTFGVLMQNNIKKLQGNDAHVGKHPRCQENPGRDFVTGNESGETDPAERLRILKSKLQEALNTENYEDAARYRDEIRALKKGNGQDAEMV</sequence>
<dbReference type="PROSITE" id="PS50151">
    <property type="entry name" value="UVR"/>
    <property type="match status" value="1"/>
</dbReference>
<keyword evidence="4" id="KW-1185">Reference proteome</keyword>
<dbReference type="GO" id="GO:1990170">
    <property type="term" value="P:stress response to cadmium ion"/>
    <property type="evidence" value="ECO:0007669"/>
    <property type="project" value="TreeGrafter"/>
</dbReference>